<accession>A0A941EF07</accession>
<name>A0A941EF07_9ACTN</name>
<evidence type="ECO:0000313" key="3">
    <source>
        <dbReference type="Proteomes" id="UP000676325"/>
    </source>
</evidence>
<protein>
    <submittedName>
        <fullName evidence="2">Uncharacterized protein</fullName>
    </submittedName>
</protein>
<organism evidence="2 3">
    <name type="scientific">Actinospica acidithermotolerans</name>
    <dbReference type="NCBI Taxonomy" id="2828514"/>
    <lineage>
        <taxon>Bacteria</taxon>
        <taxon>Bacillati</taxon>
        <taxon>Actinomycetota</taxon>
        <taxon>Actinomycetes</taxon>
        <taxon>Catenulisporales</taxon>
        <taxon>Actinospicaceae</taxon>
        <taxon>Actinospica</taxon>
    </lineage>
</organism>
<sequence length="69" mass="7228">MPAAAPVRTGTCPEPDCGHPSLFPLAPGVQVRLICGWCGAIYLSGDGRDRGPRTLHLGYGTRPGKAAQR</sequence>
<proteinExistence type="predicted"/>
<dbReference type="EMBL" id="JAGSOH010000118">
    <property type="protein sequence ID" value="MBR7830166.1"/>
    <property type="molecule type" value="Genomic_DNA"/>
</dbReference>
<dbReference type="Proteomes" id="UP000676325">
    <property type="component" value="Unassembled WGS sequence"/>
</dbReference>
<dbReference type="RefSeq" id="WP_212521295.1">
    <property type="nucleotide sequence ID" value="NZ_JAGSOH010000118.1"/>
</dbReference>
<comment type="caution">
    <text evidence="2">The sequence shown here is derived from an EMBL/GenBank/DDBJ whole genome shotgun (WGS) entry which is preliminary data.</text>
</comment>
<evidence type="ECO:0000256" key="1">
    <source>
        <dbReference type="SAM" id="MobiDB-lite"/>
    </source>
</evidence>
<reference evidence="2" key="1">
    <citation type="submission" date="2021-04" db="EMBL/GenBank/DDBJ databases">
        <title>Genome based classification of Actinospica acidithermotolerans sp. nov., an actinobacterium isolated from an Indonesian hot spring.</title>
        <authorList>
            <person name="Kusuma A.B."/>
            <person name="Putra K.E."/>
            <person name="Nafisah S."/>
            <person name="Loh J."/>
            <person name="Nouioui I."/>
            <person name="Goodfellow M."/>
        </authorList>
    </citation>
    <scope>NUCLEOTIDE SEQUENCE</scope>
    <source>
        <strain evidence="2">MGRD01-02</strain>
    </source>
</reference>
<evidence type="ECO:0000313" key="2">
    <source>
        <dbReference type="EMBL" id="MBR7830166.1"/>
    </source>
</evidence>
<feature type="region of interest" description="Disordered" evidence="1">
    <location>
        <begin position="48"/>
        <end position="69"/>
    </location>
</feature>
<keyword evidence="3" id="KW-1185">Reference proteome</keyword>
<dbReference type="AlphaFoldDB" id="A0A941EF07"/>
<gene>
    <name evidence="2" type="ORF">KDK95_27935</name>
</gene>